<dbReference type="PANTHER" id="PTHR23513">
    <property type="entry name" value="INTEGRAL MEMBRANE EFFLUX PROTEIN-RELATED"/>
    <property type="match status" value="1"/>
</dbReference>
<dbReference type="InterPro" id="IPR036259">
    <property type="entry name" value="MFS_trans_sf"/>
</dbReference>
<reference evidence="9 10" key="1">
    <citation type="submission" date="2013-08" db="EMBL/GenBank/DDBJ databases">
        <authorList>
            <person name="Huang J."/>
            <person name="Wang G."/>
        </authorList>
    </citation>
    <scope>NUCLEOTIDE SEQUENCE [LARGE SCALE GENOMIC DNA]</scope>
    <source>
        <strain evidence="9 10">JSM 072002</strain>
    </source>
</reference>
<dbReference type="InterPro" id="IPR020846">
    <property type="entry name" value="MFS_dom"/>
</dbReference>
<keyword evidence="5 7" id="KW-1133">Transmembrane helix</keyword>
<feature type="transmembrane region" description="Helical" evidence="7">
    <location>
        <begin position="42"/>
        <end position="60"/>
    </location>
</feature>
<dbReference type="EMBL" id="AVPG01000007">
    <property type="protein sequence ID" value="KGX87411.1"/>
    <property type="molecule type" value="Genomic_DNA"/>
</dbReference>
<proteinExistence type="predicted"/>
<keyword evidence="2" id="KW-0813">Transport</keyword>
<evidence type="ECO:0000256" key="7">
    <source>
        <dbReference type="SAM" id="Phobius"/>
    </source>
</evidence>
<comment type="caution">
    <text evidence="9">The sequence shown here is derived from an EMBL/GenBank/DDBJ whole genome shotgun (WGS) entry which is preliminary data.</text>
</comment>
<evidence type="ECO:0000256" key="6">
    <source>
        <dbReference type="ARBA" id="ARBA00023136"/>
    </source>
</evidence>
<dbReference type="STRING" id="1385512.N784_15940"/>
<feature type="transmembrane region" description="Helical" evidence="7">
    <location>
        <begin position="66"/>
        <end position="88"/>
    </location>
</feature>
<evidence type="ECO:0000256" key="4">
    <source>
        <dbReference type="ARBA" id="ARBA00022692"/>
    </source>
</evidence>
<evidence type="ECO:0000256" key="1">
    <source>
        <dbReference type="ARBA" id="ARBA00004651"/>
    </source>
</evidence>
<evidence type="ECO:0000259" key="8">
    <source>
        <dbReference type="PROSITE" id="PS50850"/>
    </source>
</evidence>
<dbReference type="GO" id="GO:0005886">
    <property type="term" value="C:plasma membrane"/>
    <property type="evidence" value="ECO:0007669"/>
    <property type="project" value="UniProtKB-SubCell"/>
</dbReference>
<dbReference type="PROSITE" id="PS50850">
    <property type="entry name" value="MFS"/>
    <property type="match status" value="1"/>
</dbReference>
<dbReference type="InterPro" id="IPR011701">
    <property type="entry name" value="MFS"/>
</dbReference>
<keyword evidence="3" id="KW-1003">Cell membrane</keyword>
<name>A0A0A5G2U3_9BACI</name>
<dbReference type="Pfam" id="PF07690">
    <property type="entry name" value="MFS_1"/>
    <property type="match status" value="1"/>
</dbReference>
<evidence type="ECO:0000313" key="9">
    <source>
        <dbReference type="EMBL" id="KGX87411.1"/>
    </source>
</evidence>
<dbReference type="Gene3D" id="1.20.1250.20">
    <property type="entry name" value="MFS general substrate transporter like domains"/>
    <property type="match status" value="1"/>
</dbReference>
<evidence type="ECO:0000256" key="2">
    <source>
        <dbReference type="ARBA" id="ARBA00022448"/>
    </source>
</evidence>
<dbReference type="Proteomes" id="UP000030401">
    <property type="component" value="Unassembled WGS sequence"/>
</dbReference>
<feature type="transmembrane region" description="Helical" evidence="7">
    <location>
        <begin position="135"/>
        <end position="157"/>
    </location>
</feature>
<dbReference type="PANTHER" id="PTHR23513:SF6">
    <property type="entry name" value="MAJOR FACILITATOR SUPERFAMILY ASSOCIATED DOMAIN-CONTAINING PROTEIN"/>
    <property type="match status" value="1"/>
</dbReference>
<dbReference type="AlphaFoldDB" id="A0A0A5G2U3"/>
<accession>A0A0A5G2U3</accession>
<feature type="transmembrane region" description="Helical" evidence="7">
    <location>
        <begin position="12"/>
        <end position="30"/>
    </location>
</feature>
<organism evidence="9 10">
    <name type="scientific">Pontibacillus litoralis JSM 072002</name>
    <dbReference type="NCBI Taxonomy" id="1385512"/>
    <lineage>
        <taxon>Bacteria</taxon>
        <taxon>Bacillati</taxon>
        <taxon>Bacillota</taxon>
        <taxon>Bacilli</taxon>
        <taxon>Bacillales</taxon>
        <taxon>Bacillaceae</taxon>
        <taxon>Pontibacillus</taxon>
    </lineage>
</organism>
<evidence type="ECO:0000313" key="10">
    <source>
        <dbReference type="Proteomes" id="UP000030401"/>
    </source>
</evidence>
<feature type="transmembrane region" description="Helical" evidence="7">
    <location>
        <begin position="109"/>
        <end position="129"/>
    </location>
</feature>
<keyword evidence="10" id="KW-1185">Reference proteome</keyword>
<feature type="domain" description="Major facilitator superfamily (MFS) profile" evidence="8">
    <location>
        <begin position="1"/>
        <end position="171"/>
    </location>
</feature>
<evidence type="ECO:0000256" key="5">
    <source>
        <dbReference type="ARBA" id="ARBA00022989"/>
    </source>
</evidence>
<evidence type="ECO:0000256" key="3">
    <source>
        <dbReference type="ARBA" id="ARBA00022475"/>
    </source>
</evidence>
<dbReference type="GO" id="GO:0022857">
    <property type="term" value="F:transmembrane transporter activity"/>
    <property type="evidence" value="ECO:0007669"/>
    <property type="project" value="InterPro"/>
</dbReference>
<protein>
    <recommendedName>
        <fullName evidence="8">Major facilitator superfamily (MFS) profile domain-containing protein</fullName>
    </recommendedName>
</protein>
<dbReference type="eggNOG" id="COG2211">
    <property type="taxonomic scope" value="Bacteria"/>
</dbReference>
<keyword evidence="4 7" id="KW-0812">Transmembrane</keyword>
<sequence length="171" mass="17715">MTRTLELSAYQIGIVTGIGNIGFLIGAAISKRLTEKFGVGNIIIYSLGLIALGFLIVGIANASSPIAYLIVGQFIMSIGVPLYNVNLGSLRQAITPNDLLGRVNSVSRVFGRGGVPIGSALGAMIASVINPRTAVIIAGIGGVLAILPALRSSVIWVKTISDADKIRNKEG</sequence>
<gene>
    <name evidence="9" type="ORF">N784_15940</name>
</gene>
<dbReference type="SUPFAM" id="SSF103473">
    <property type="entry name" value="MFS general substrate transporter"/>
    <property type="match status" value="1"/>
</dbReference>
<keyword evidence="6 7" id="KW-0472">Membrane</keyword>
<comment type="subcellular location">
    <subcellularLocation>
        <location evidence="1">Cell membrane</location>
        <topology evidence="1">Multi-pass membrane protein</topology>
    </subcellularLocation>
</comment>